<dbReference type="STRING" id="1838286.Verru16b_03153"/>
<dbReference type="KEGG" id="obg:Verru16b_03153"/>
<evidence type="ECO:0000313" key="1">
    <source>
        <dbReference type="EMBL" id="AOS46058.1"/>
    </source>
</evidence>
<proteinExistence type="predicted"/>
<name>A0A1D8AYT5_9BACT</name>
<protein>
    <submittedName>
        <fullName evidence="1">Uncharacterized protein</fullName>
    </submittedName>
</protein>
<evidence type="ECO:0000313" key="2">
    <source>
        <dbReference type="Proteomes" id="UP000095228"/>
    </source>
</evidence>
<reference evidence="1 2" key="1">
    <citation type="submission" date="2016-06" db="EMBL/GenBank/DDBJ databases">
        <title>Three novel species with peptidoglycan cell walls form the new genus Lacunisphaera gen. nov. in the family Opitutaceae of the verrucomicrobial subdivision 4.</title>
        <authorList>
            <person name="Rast P."/>
            <person name="Gloeckner I."/>
            <person name="Jogler M."/>
            <person name="Boedeker C."/>
            <person name="Jeske O."/>
            <person name="Wiegand S."/>
            <person name="Reinhardt R."/>
            <person name="Schumann P."/>
            <person name="Rohde M."/>
            <person name="Spring S."/>
            <person name="Gloeckner F.O."/>
            <person name="Jogler C."/>
        </authorList>
    </citation>
    <scope>NUCLEOTIDE SEQUENCE [LARGE SCALE GENOMIC DNA]</scope>
    <source>
        <strain evidence="1 2">IG16b</strain>
    </source>
</reference>
<dbReference type="Proteomes" id="UP000095228">
    <property type="component" value="Chromosome"/>
</dbReference>
<dbReference type="AlphaFoldDB" id="A0A1D8AYT5"/>
<keyword evidence="2" id="KW-1185">Reference proteome</keyword>
<sequence length="126" mass="13877">MEPAPFFDVPLNLPHAGRIARRLVTYLHRDGHHATAAAATAVALVERLDPYFESEENPPLIHVEAVRAEVAALARHFVEQVELDALGHDRLGQAVRNLFECLELGREGAALSLRAGEDPGSMQRPR</sequence>
<organism evidence="1 2">
    <name type="scientific">Lacunisphaera limnophila</name>
    <dbReference type="NCBI Taxonomy" id="1838286"/>
    <lineage>
        <taxon>Bacteria</taxon>
        <taxon>Pseudomonadati</taxon>
        <taxon>Verrucomicrobiota</taxon>
        <taxon>Opitutia</taxon>
        <taxon>Opitutales</taxon>
        <taxon>Opitutaceae</taxon>
        <taxon>Lacunisphaera</taxon>
    </lineage>
</organism>
<accession>A0A1D8AYT5</accession>
<dbReference type="OrthoDB" id="3078322at2"/>
<gene>
    <name evidence="1" type="ORF">Verru16b_03153</name>
</gene>
<dbReference type="RefSeq" id="WP_069963146.1">
    <property type="nucleotide sequence ID" value="NZ_CP016094.1"/>
</dbReference>
<dbReference type="EMBL" id="CP016094">
    <property type="protein sequence ID" value="AOS46058.1"/>
    <property type="molecule type" value="Genomic_DNA"/>
</dbReference>